<evidence type="ECO:0000313" key="2">
    <source>
        <dbReference type="EMBL" id="SKB07167.1"/>
    </source>
</evidence>
<evidence type="ECO:0000313" key="3">
    <source>
        <dbReference type="Proteomes" id="UP000190774"/>
    </source>
</evidence>
<protein>
    <submittedName>
        <fullName evidence="2">PEP-CTERM protein-sorting domain-containing protein</fullName>
    </submittedName>
</protein>
<accession>A0A1T4YZD1</accession>
<dbReference type="SUPFAM" id="SSF49899">
    <property type="entry name" value="Concanavalin A-like lectins/glucanases"/>
    <property type="match status" value="1"/>
</dbReference>
<name>A0A1T4YZD1_9BACT</name>
<evidence type="ECO:0000256" key="1">
    <source>
        <dbReference type="SAM" id="SignalP"/>
    </source>
</evidence>
<dbReference type="NCBIfam" id="TIGR02595">
    <property type="entry name" value="PEP_CTERM"/>
    <property type="match status" value="1"/>
</dbReference>
<feature type="chain" id="PRO_5012866028" evidence="1">
    <location>
        <begin position="22"/>
        <end position="326"/>
    </location>
</feature>
<gene>
    <name evidence="2" type="ORF">SAMN02745166_04635</name>
</gene>
<feature type="signal peptide" evidence="1">
    <location>
        <begin position="1"/>
        <end position="21"/>
    </location>
</feature>
<dbReference type="AlphaFoldDB" id="A0A1T4YZD1"/>
<keyword evidence="1" id="KW-0732">Signal</keyword>
<dbReference type="InterPro" id="IPR013424">
    <property type="entry name" value="Ice-binding_C"/>
</dbReference>
<dbReference type="Proteomes" id="UP000190774">
    <property type="component" value="Unassembled WGS sequence"/>
</dbReference>
<dbReference type="InterPro" id="IPR013320">
    <property type="entry name" value="ConA-like_dom_sf"/>
</dbReference>
<reference evidence="3" key="1">
    <citation type="submission" date="2017-02" db="EMBL/GenBank/DDBJ databases">
        <authorList>
            <person name="Varghese N."/>
            <person name="Submissions S."/>
        </authorList>
    </citation>
    <scope>NUCLEOTIDE SEQUENCE [LARGE SCALE GENOMIC DNA]</scope>
    <source>
        <strain evidence="3">ATCC 700200</strain>
    </source>
</reference>
<dbReference type="OrthoDB" id="950827at2"/>
<keyword evidence="3" id="KW-1185">Reference proteome</keyword>
<organism evidence="2 3">
    <name type="scientific">Prosthecobacter debontii</name>
    <dbReference type="NCBI Taxonomy" id="48467"/>
    <lineage>
        <taxon>Bacteria</taxon>
        <taxon>Pseudomonadati</taxon>
        <taxon>Verrucomicrobiota</taxon>
        <taxon>Verrucomicrobiia</taxon>
        <taxon>Verrucomicrobiales</taxon>
        <taxon>Verrucomicrobiaceae</taxon>
        <taxon>Prosthecobacter</taxon>
    </lineage>
</organism>
<dbReference type="EMBL" id="FUYE01000022">
    <property type="protein sequence ID" value="SKB07167.1"/>
    <property type="molecule type" value="Genomic_DNA"/>
</dbReference>
<sequence>MKVCASLATLALVLITSLSPAATLLEADSLWLFDGGTVGTSATYTQVIDSSANAHAVSSSNFNNLSWVSVPGTGPYGGTAQSASGHGLKFSPVVTVQNPGSTNADTVSAATLQSINASVTGSSTMITRMRWDGAISGLDDGTNQWIVSNGFGGWSEPDLASKGYMFGLSTTGQLYYYTAAANTGIGQTASGASHSYITSALSLVVGEWYDIAMVLNDFGDADKTTGQVTFYVVGPNGQMQTFSSNTTTWISPNSNTTLQLGGESAGTGTTNQRKSFNGAMDYLAMFDTALTQSEIQNIIAAPEPSRGMLMLAGIALACFRRRRVGR</sequence>
<dbReference type="Pfam" id="PF13385">
    <property type="entry name" value="Laminin_G_3"/>
    <property type="match status" value="1"/>
</dbReference>
<dbReference type="Gene3D" id="2.60.120.200">
    <property type="match status" value="1"/>
</dbReference>
<proteinExistence type="predicted"/>
<dbReference type="RefSeq" id="WP_078815757.1">
    <property type="nucleotide sequence ID" value="NZ_FUYE01000022.1"/>
</dbReference>